<protein>
    <submittedName>
        <fullName evidence="1">Uncharacterized protein</fullName>
    </submittedName>
</protein>
<evidence type="ECO:0000313" key="2">
    <source>
        <dbReference type="Proteomes" id="UP000435649"/>
    </source>
</evidence>
<gene>
    <name evidence="1" type="ORF">FYJ85_08385</name>
</gene>
<dbReference type="EMBL" id="VUNS01000007">
    <property type="protein sequence ID" value="MST97059.1"/>
    <property type="molecule type" value="Genomic_DNA"/>
</dbReference>
<comment type="caution">
    <text evidence="1">The sequence shown here is derived from an EMBL/GenBank/DDBJ whole genome shotgun (WGS) entry which is preliminary data.</text>
</comment>
<keyword evidence="2" id="KW-1185">Reference proteome</keyword>
<proteinExistence type="predicted"/>
<reference evidence="1 2" key="1">
    <citation type="submission" date="2019-08" db="EMBL/GenBank/DDBJ databases">
        <title>In-depth cultivation of the pig gut microbiome towards novel bacterial diversity and tailored functional studies.</title>
        <authorList>
            <person name="Wylensek D."/>
            <person name="Hitch T.C.A."/>
            <person name="Clavel T."/>
        </authorList>
    </citation>
    <scope>NUCLEOTIDE SEQUENCE [LARGE SCALE GENOMIC DNA]</scope>
    <source>
        <strain evidence="1 2">BBE-744-WT-12</strain>
    </source>
</reference>
<evidence type="ECO:0000313" key="1">
    <source>
        <dbReference type="EMBL" id="MST97059.1"/>
    </source>
</evidence>
<name>A0A844G3U5_9BACT</name>
<dbReference type="Proteomes" id="UP000435649">
    <property type="component" value="Unassembled WGS sequence"/>
</dbReference>
<sequence>MPVEMKTIAGPGFTGTVYAEGGAVFELAAGGRPLLRLGRTRCGGFAEDGALLKKLRFHASLDSLSASIDTASVIPFGCEYLVSRELEMVAGLALWTVDVSAVARGIVSAVELEPVTFPGPWRTLEYLIYGEKEFRRVEPGETETEFYRGRELVMSVRLTAADGARVEFNAGGDLWRHRAAMHLPEAVGEYALSGGADRIVLTRKVFAFGADAVIEKRPWRFRNSFAWSLPGDTFAAPGDEAVLDFADVALPESGRRVRCGGEAESRPCLTSPAARRIFRDFVRRSAADLRIGGLAPGCCCAAAHLERPGKKELEHLDLDDCISFYLWGNRQLAKNGHHLRITPAAEGPFAGSVSAANLGEYPRLPLEEQ</sequence>
<accession>A0A844G3U5</accession>
<organism evidence="1 2">
    <name type="scientific">Victivallis lenta</name>
    <dbReference type="NCBI Taxonomy" id="2606640"/>
    <lineage>
        <taxon>Bacteria</taxon>
        <taxon>Pseudomonadati</taxon>
        <taxon>Lentisphaerota</taxon>
        <taxon>Lentisphaeria</taxon>
        <taxon>Victivallales</taxon>
        <taxon>Victivallaceae</taxon>
        <taxon>Victivallis</taxon>
    </lineage>
</organism>
<dbReference type="RefSeq" id="WP_154417863.1">
    <property type="nucleotide sequence ID" value="NZ_DBFCGB010000080.1"/>
</dbReference>
<dbReference type="AlphaFoldDB" id="A0A844G3U5"/>